<evidence type="ECO:0000313" key="2">
    <source>
        <dbReference type="Proteomes" id="UP001172680"/>
    </source>
</evidence>
<gene>
    <name evidence="1" type="ORF">H2199_001304</name>
</gene>
<dbReference type="Proteomes" id="UP001172680">
    <property type="component" value="Unassembled WGS sequence"/>
</dbReference>
<proteinExistence type="predicted"/>
<protein>
    <submittedName>
        <fullName evidence="1">Uncharacterized protein</fullName>
    </submittedName>
</protein>
<comment type="caution">
    <text evidence="1">The sequence shown here is derived from an EMBL/GenBank/DDBJ whole genome shotgun (WGS) entry which is preliminary data.</text>
</comment>
<dbReference type="EMBL" id="JAPDRP010000003">
    <property type="protein sequence ID" value="KAJ9648449.1"/>
    <property type="molecule type" value="Genomic_DNA"/>
</dbReference>
<reference evidence="1" key="1">
    <citation type="submission" date="2022-10" db="EMBL/GenBank/DDBJ databases">
        <title>Culturing micro-colonial fungi from biological soil crusts in the Mojave desert and describing Neophaeococcomyces mojavensis, and introducing the new genera and species Taxawa tesnikishii.</title>
        <authorList>
            <person name="Kurbessoian T."/>
            <person name="Stajich J.E."/>
        </authorList>
    </citation>
    <scope>NUCLEOTIDE SEQUENCE</scope>
    <source>
        <strain evidence="1">JES_115</strain>
    </source>
</reference>
<keyword evidence="2" id="KW-1185">Reference proteome</keyword>
<organism evidence="1 2">
    <name type="scientific">Coniosporium tulheliwenetii</name>
    <dbReference type="NCBI Taxonomy" id="3383036"/>
    <lineage>
        <taxon>Eukaryota</taxon>
        <taxon>Fungi</taxon>
        <taxon>Dikarya</taxon>
        <taxon>Ascomycota</taxon>
        <taxon>Pezizomycotina</taxon>
        <taxon>Dothideomycetes</taxon>
        <taxon>Dothideomycetes incertae sedis</taxon>
        <taxon>Coniosporium</taxon>
    </lineage>
</organism>
<name>A0ACC2ZLM7_9PEZI</name>
<evidence type="ECO:0000313" key="1">
    <source>
        <dbReference type="EMBL" id="KAJ9648449.1"/>
    </source>
</evidence>
<sequence length="1260" mass="141689">MESENASGLQAPKEPSVKGLSVLVNPDRPALERSGVRKAVYWPRDLVPTTVPDARILTYGYDTHIRHRFGPAVSSSTVYDIAWDFLVSLEAERRSESSRPLLFIAHSLGGIVVKEALRRSRGCETYQNHIHTIYESTSGIIFFGTPHGGADPRGLLQHIAERVIRAAGFTVNEQIVNTLLPSSERLRSYVRSLARWFVKRNGLYILSKNNMESKLSAVTSGPDDVEYGKVVAALDRVRKATARLAPTGVRPVLNPDDRSSYLDSLKFDRIDARHATIKTAHAKTCKWLLKMSEYQDWRDVTKISEHHGFLWIKGKPGTGKSTIMKFAYANAKKTMTDTIIISFFFNARGEHLEKSVEGMYRSLLFQLLEKLPDLQIVFDSLESMVPNRGDVYRWDIEQLKNLFGSAIEKIGRRNLTCFIDALDECEEDQVREMVAFFEHLGQLAVSSQIRFSVCFSSRHYPHVSIEKSVELVLEGQEGHRQDMANYLHSELKAGRGKLIEEIKAEILKRASGIFLWVVLVVQMLNKEYDRGRIHALRKRLDEIPSGLDELFKDILTRDGENIAELILCLQWVLFAKRPLKREELYFAVLAGVESDPVVAWNPEEITNEVMERFILSSSKGLAEVTKSKDQTVQFIHESVRDFLLKGNGLNTLRSELSSSFLGLGHERLKQCCEKYIRINLSEHVPLTEPLPTASSEEAANLRRLVSGKFPFLNTQYGMCFITPMLRFVEQFPLGEWISLDNLFERYQIRRHTSNASLLYILAEENLPNLIQIEIKRVPHMDIKGERYGFPILAALANENKNAMEALLMPYDNAGPDNDMPHDQPSYSTARDREEAIEYLLGNGRNICSQKELTKGHQTLLFWAAAEGAHVVVMVLFATRKVDIDSKGRDGEMLLWIAAGRGYEAVVKLLLARADVDVNSKNMDGRTLLWIAVEQGHEAVVKLLLARADVDANIRGGYSEETPLWIAVERGHEAVVKLLLARADVDVNSKSINRRTPLWIAAEQGHEAVVKLLLAHADVDANIRGGYSEETPLWIAVERGHKAVVKLLLARADVDVNSKNMDGYTPLWIAVERGHEAVVKLLLARVDVNVNLIATYGRTPLWIAAGRGYKVVVKLLLARADVDVNIRGGYSEETPLWIAAERGHEAVVKLLLARADVDVNSKNMDEYTPLWIAVERGHEAVVKLLLARADIDVNSKNMDGRTPLWIAAERGHEAVVKLLLAHADVDANTRGGYSEETPLWIAVERGHEAVVMLLQSYSAVS</sequence>
<accession>A0ACC2ZLM7</accession>